<keyword evidence="3" id="KW-1185">Reference proteome</keyword>
<gene>
    <name evidence="2" type="ORF">WJX84_006266</name>
</gene>
<evidence type="ECO:0000313" key="3">
    <source>
        <dbReference type="Proteomes" id="UP001485043"/>
    </source>
</evidence>
<evidence type="ECO:0000313" key="2">
    <source>
        <dbReference type="EMBL" id="KAK9863751.1"/>
    </source>
</evidence>
<accession>A0AAW1T3Z0</accession>
<organism evidence="2 3">
    <name type="scientific">Apatococcus fuscideae</name>
    <dbReference type="NCBI Taxonomy" id="2026836"/>
    <lineage>
        <taxon>Eukaryota</taxon>
        <taxon>Viridiplantae</taxon>
        <taxon>Chlorophyta</taxon>
        <taxon>core chlorophytes</taxon>
        <taxon>Trebouxiophyceae</taxon>
        <taxon>Chlorellales</taxon>
        <taxon>Chlorellaceae</taxon>
        <taxon>Apatococcus</taxon>
    </lineage>
</organism>
<dbReference type="AlphaFoldDB" id="A0AAW1T3Z0"/>
<dbReference type="Proteomes" id="UP001485043">
    <property type="component" value="Unassembled WGS sequence"/>
</dbReference>
<protein>
    <submittedName>
        <fullName evidence="2">Uncharacterized protein</fullName>
    </submittedName>
</protein>
<dbReference type="EMBL" id="JALJOV010000434">
    <property type="protein sequence ID" value="KAK9863751.1"/>
    <property type="molecule type" value="Genomic_DNA"/>
</dbReference>
<comment type="caution">
    <text evidence="2">The sequence shown here is derived from an EMBL/GenBank/DDBJ whole genome shotgun (WGS) entry which is preliminary data.</text>
</comment>
<sequence>MITSETQEEQAARAKLQQLYNWQPARRRRQTSSMEDNQRRSQRPRSRKEDPDFLFIADMDMPRLKNLDSAYQAAVAASLAASQPQPSDSRAKQRAYTSLNSHPASSKAHHIDSTSFTRELGLLPSCKRRRSVCEAAMAMAIDAGQQIFQAQGQATSQRILKHLSLAEDNSPHKLVPPAC</sequence>
<feature type="region of interest" description="Disordered" evidence="1">
    <location>
        <begin position="1"/>
        <end position="53"/>
    </location>
</feature>
<proteinExistence type="predicted"/>
<evidence type="ECO:0000256" key="1">
    <source>
        <dbReference type="SAM" id="MobiDB-lite"/>
    </source>
</evidence>
<reference evidence="2 3" key="1">
    <citation type="journal article" date="2024" name="Nat. Commun.">
        <title>Phylogenomics reveals the evolutionary origins of lichenization in chlorophyte algae.</title>
        <authorList>
            <person name="Puginier C."/>
            <person name="Libourel C."/>
            <person name="Otte J."/>
            <person name="Skaloud P."/>
            <person name="Haon M."/>
            <person name="Grisel S."/>
            <person name="Petersen M."/>
            <person name="Berrin J.G."/>
            <person name="Delaux P.M."/>
            <person name="Dal Grande F."/>
            <person name="Keller J."/>
        </authorList>
    </citation>
    <scope>NUCLEOTIDE SEQUENCE [LARGE SCALE GENOMIC DNA]</scope>
    <source>
        <strain evidence="2 3">SAG 2523</strain>
    </source>
</reference>
<name>A0AAW1T3Z0_9CHLO</name>